<comment type="subcellular location">
    <subcellularLocation>
        <location evidence="1">Membrane</location>
        <topology evidence="1">Multi-pass membrane protein</topology>
    </subcellularLocation>
</comment>
<feature type="transmembrane region" description="Helical" evidence="7">
    <location>
        <begin position="97"/>
        <end position="128"/>
    </location>
</feature>
<evidence type="ECO:0000256" key="3">
    <source>
        <dbReference type="ARBA" id="ARBA00022448"/>
    </source>
</evidence>
<evidence type="ECO:0000256" key="7">
    <source>
        <dbReference type="SAM" id="Phobius"/>
    </source>
</evidence>
<dbReference type="GO" id="GO:1902600">
    <property type="term" value="P:proton transmembrane transport"/>
    <property type="evidence" value="ECO:0007669"/>
    <property type="project" value="InterPro"/>
</dbReference>
<evidence type="ECO:0000256" key="4">
    <source>
        <dbReference type="ARBA" id="ARBA00022692"/>
    </source>
</evidence>
<feature type="transmembrane region" description="Helical" evidence="7">
    <location>
        <begin position="353"/>
        <end position="372"/>
    </location>
</feature>
<evidence type="ECO:0000313" key="9">
    <source>
        <dbReference type="EMBL" id="MBB5140324.1"/>
    </source>
</evidence>
<keyword evidence="4 7" id="KW-0812">Transmembrane</keyword>
<feature type="transmembrane region" description="Helical" evidence="7">
    <location>
        <begin position="33"/>
        <end position="51"/>
    </location>
</feature>
<dbReference type="AlphaFoldDB" id="A0A840PFY6"/>
<feature type="transmembrane region" description="Helical" evidence="7">
    <location>
        <begin position="148"/>
        <end position="166"/>
    </location>
</feature>
<keyword evidence="10" id="KW-1185">Reference proteome</keyword>
<gene>
    <name evidence="9" type="ORF">HNP84_010091</name>
</gene>
<dbReference type="Gene3D" id="1.20.1530.20">
    <property type="match status" value="1"/>
</dbReference>
<dbReference type="Proteomes" id="UP000578449">
    <property type="component" value="Unassembled WGS sequence"/>
</dbReference>
<name>A0A840PFY6_9ACTN</name>
<dbReference type="InterPro" id="IPR006153">
    <property type="entry name" value="Cation/H_exchanger_TM"/>
</dbReference>
<dbReference type="EMBL" id="JACHGN010000040">
    <property type="protein sequence ID" value="MBB5140324.1"/>
    <property type="molecule type" value="Genomic_DNA"/>
</dbReference>
<feature type="transmembrane region" description="Helical" evidence="7">
    <location>
        <begin position="328"/>
        <end position="347"/>
    </location>
</feature>
<dbReference type="Pfam" id="PF00999">
    <property type="entry name" value="Na_H_Exchanger"/>
    <property type="match status" value="1"/>
</dbReference>
<feature type="transmembrane region" description="Helical" evidence="7">
    <location>
        <begin position="286"/>
        <end position="307"/>
    </location>
</feature>
<evidence type="ECO:0000256" key="6">
    <source>
        <dbReference type="ARBA" id="ARBA00023136"/>
    </source>
</evidence>
<dbReference type="PANTHER" id="PTHR42751:SF6">
    <property type="entry name" value="CONSERVED INTEGRAL MEMBRANE TRANSPORT PROTEIN-RELATED"/>
    <property type="match status" value="1"/>
</dbReference>
<protein>
    <submittedName>
        <fullName evidence="9">CPA2 family monovalent cation:H+ antiporter-2</fullName>
    </submittedName>
</protein>
<dbReference type="PANTHER" id="PTHR42751">
    <property type="entry name" value="SODIUM/HYDROGEN EXCHANGER FAMILY/TRKA DOMAIN PROTEIN"/>
    <property type="match status" value="1"/>
</dbReference>
<dbReference type="GO" id="GO:0016020">
    <property type="term" value="C:membrane"/>
    <property type="evidence" value="ECO:0007669"/>
    <property type="project" value="UniProtKB-SubCell"/>
</dbReference>
<feature type="transmembrane region" description="Helical" evidence="7">
    <location>
        <begin position="6"/>
        <end position="26"/>
    </location>
</feature>
<keyword evidence="6 7" id="KW-0472">Membrane</keyword>
<comment type="similarity">
    <text evidence="2">Belongs to the monovalent cation:proton antiporter 2 (CPA2) transporter (TC 2.A.37) family.</text>
</comment>
<evidence type="ECO:0000256" key="1">
    <source>
        <dbReference type="ARBA" id="ARBA00004141"/>
    </source>
</evidence>
<dbReference type="RefSeq" id="WP_185057116.1">
    <property type="nucleotide sequence ID" value="NZ_BAABIX010000056.1"/>
</dbReference>
<keyword evidence="5 7" id="KW-1133">Transmembrane helix</keyword>
<evidence type="ECO:0000313" key="10">
    <source>
        <dbReference type="Proteomes" id="UP000578449"/>
    </source>
</evidence>
<evidence type="ECO:0000256" key="2">
    <source>
        <dbReference type="ARBA" id="ARBA00005551"/>
    </source>
</evidence>
<feature type="domain" description="Cation/H+ exchanger transmembrane" evidence="8">
    <location>
        <begin position="22"/>
        <end position="369"/>
    </location>
</feature>
<reference evidence="9 10" key="1">
    <citation type="submission" date="2020-08" db="EMBL/GenBank/DDBJ databases">
        <title>Genomic Encyclopedia of Type Strains, Phase IV (KMG-IV): sequencing the most valuable type-strain genomes for metagenomic binning, comparative biology and taxonomic classification.</title>
        <authorList>
            <person name="Goeker M."/>
        </authorList>
    </citation>
    <scope>NUCLEOTIDE SEQUENCE [LARGE SCALE GENOMIC DNA]</scope>
    <source>
        <strain evidence="9 10">DSM 45615</strain>
    </source>
</reference>
<evidence type="ECO:0000256" key="5">
    <source>
        <dbReference type="ARBA" id="ARBA00022989"/>
    </source>
</evidence>
<feature type="transmembrane region" description="Helical" evidence="7">
    <location>
        <begin position="178"/>
        <end position="202"/>
    </location>
</feature>
<feature type="transmembrane region" description="Helical" evidence="7">
    <location>
        <begin position="57"/>
        <end position="77"/>
    </location>
</feature>
<comment type="caution">
    <text evidence="9">The sequence shown here is derived from an EMBL/GenBank/DDBJ whole genome shotgun (WGS) entry which is preliminary data.</text>
</comment>
<dbReference type="GO" id="GO:0015297">
    <property type="term" value="F:antiporter activity"/>
    <property type="evidence" value="ECO:0007669"/>
    <property type="project" value="InterPro"/>
</dbReference>
<evidence type="ECO:0000259" key="8">
    <source>
        <dbReference type="Pfam" id="PF00999"/>
    </source>
</evidence>
<feature type="transmembrane region" description="Helical" evidence="7">
    <location>
        <begin position="261"/>
        <end position="280"/>
    </location>
</feature>
<proteinExistence type="inferred from homology"/>
<keyword evidence="3" id="KW-0813">Transport</keyword>
<accession>A0A840PFY6</accession>
<dbReference type="InterPro" id="IPR038770">
    <property type="entry name" value="Na+/solute_symporter_sf"/>
</dbReference>
<sequence length="413" mass="41789">MHETAILFLELGGVVLGLGVLGALALRAGISPIPLYLIAGLAFGQGGLLPLATSEEFISVGAELGVILLLLTLGLEYNADELVGSLRGNARAGIVDLVLNAAPGAACALMLGWGPVAAVAMAGVTYATSSGITAKVLSDLGWIGNRETPVVLSLLVFEDLTMALYLPILTALLAGLSLLSGALTVAIALATVTVVLVVALRFGKYIEAFVASPNSEVLLLKVIGLAMLVAGAAQQLQVSAAVGAFLVGIALSGELAEDARALLTPIRDLFAAVFFVFFGLQTDPGAIPPVAGLAVLLAVVSMATKLLTGIYAAKRAGIGRAGRTRAGIALIPRGEFNIVIAGLAVGAGAHPDLGPLAATYVLILAAFGPLAARVASSPPFSRLGEVLRGAFAGLRRRPDVTAAQPEPEASKDG</sequence>
<organism evidence="9 10">
    <name type="scientific">Thermocatellispora tengchongensis</name>
    <dbReference type="NCBI Taxonomy" id="1073253"/>
    <lineage>
        <taxon>Bacteria</taxon>
        <taxon>Bacillati</taxon>
        <taxon>Actinomycetota</taxon>
        <taxon>Actinomycetes</taxon>
        <taxon>Streptosporangiales</taxon>
        <taxon>Streptosporangiaceae</taxon>
        <taxon>Thermocatellispora</taxon>
    </lineage>
</organism>